<dbReference type="EMBL" id="FUIG01000041">
    <property type="protein sequence ID" value="SJM33051.1"/>
    <property type="molecule type" value="Genomic_DNA"/>
</dbReference>
<dbReference type="Proteomes" id="UP000245698">
    <property type="component" value="Unassembled WGS sequence"/>
</dbReference>
<sequence length="63" mass="6909">MQSQQLRRFALNLTKICEAKIKTPLTTGDKDGVANVSFPTDETAQKILKSSAAAPLLFCREVN</sequence>
<name>A0A2P9APF8_9HYPH</name>
<reference evidence="2" key="1">
    <citation type="submission" date="2016-12" db="EMBL/GenBank/DDBJ databases">
        <authorList>
            <person name="Brunel B."/>
        </authorList>
    </citation>
    <scope>NUCLEOTIDE SEQUENCE [LARGE SCALE GENOMIC DNA]</scope>
</reference>
<organism evidence="1 2">
    <name type="scientific">Mesorhizobium delmotii</name>
    <dbReference type="NCBI Taxonomy" id="1631247"/>
    <lineage>
        <taxon>Bacteria</taxon>
        <taxon>Pseudomonadati</taxon>
        <taxon>Pseudomonadota</taxon>
        <taxon>Alphaproteobacteria</taxon>
        <taxon>Hyphomicrobiales</taxon>
        <taxon>Phyllobacteriaceae</taxon>
        <taxon>Mesorhizobium</taxon>
    </lineage>
</organism>
<evidence type="ECO:0000313" key="2">
    <source>
        <dbReference type="Proteomes" id="UP000245698"/>
    </source>
</evidence>
<dbReference type="AlphaFoldDB" id="A0A2P9APF8"/>
<keyword evidence="2" id="KW-1185">Reference proteome</keyword>
<evidence type="ECO:0000313" key="1">
    <source>
        <dbReference type="EMBL" id="SJM33051.1"/>
    </source>
</evidence>
<gene>
    <name evidence="1" type="ORF">BQ8482_330186</name>
</gene>
<protein>
    <submittedName>
        <fullName evidence="1">Uncharacterized protein</fullName>
    </submittedName>
</protein>
<accession>A0A2P9APF8</accession>
<proteinExistence type="predicted"/>